<evidence type="ECO:0000313" key="2">
    <source>
        <dbReference type="Proteomes" id="UP000024376"/>
    </source>
</evidence>
<dbReference type="EMBL" id="KI911154">
    <property type="protein sequence ID" value="ETS00065.1"/>
    <property type="molecule type" value="Genomic_DNA"/>
</dbReference>
<dbReference type="HOGENOM" id="CLU_132180_0_0_1"/>
<dbReference type="KEGG" id="trr:M419DRAFT_132126"/>
<dbReference type="AlphaFoldDB" id="A0A024S3W6"/>
<evidence type="ECO:0000313" key="1">
    <source>
        <dbReference type="EMBL" id="ETS00065.1"/>
    </source>
</evidence>
<organism evidence="1 2">
    <name type="scientific">Hypocrea jecorina (strain ATCC 56765 / BCRC 32924 / NRRL 11460 / Rut C-30)</name>
    <name type="common">Trichoderma reesei</name>
    <dbReference type="NCBI Taxonomy" id="1344414"/>
    <lineage>
        <taxon>Eukaryota</taxon>
        <taxon>Fungi</taxon>
        <taxon>Dikarya</taxon>
        <taxon>Ascomycota</taxon>
        <taxon>Pezizomycotina</taxon>
        <taxon>Sordariomycetes</taxon>
        <taxon>Hypocreomycetidae</taxon>
        <taxon>Hypocreales</taxon>
        <taxon>Hypocreaceae</taxon>
        <taxon>Trichoderma</taxon>
    </lineage>
</organism>
<dbReference type="OrthoDB" id="5131008at2759"/>
<gene>
    <name evidence="1" type="ORF">M419DRAFT_132126</name>
</gene>
<proteinExistence type="predicted"/>
<reference evidence="2" key="1">
    <citation type="journal article" date="2013" name="Ind. Biotechnol.">
        <title>Comparative genomics analysis of Trichoderma reesei strains.</title>
        <authorList>
            <person name="Koike H."/>
            <person name="Aerts A."/>
            <person name="LaButti K."/>
            <person name="Grigoriev I.V."/>
            <person name="Baker S.E."/>
        </authorList>
    </citation>
    <scope>NUCLEOTIDE SEQUENCE [LARGE SCALE GENOMIC DNA]</scope>
    <source>
        <strain evidence="2">ATCC 56765 / BCRC 32924 / NRRL 11460 / Rut C-30</strain>
    </source>
</reference>
<sequence length="133" mass="15415">MTLKKMEKGWSIATRCSEERLRRVHGWDEEQLEDAVRRGLVLLETVCVFVHGCIKSGQFKLPVEFWKILHFEYGIVVYPSALTECMAPSGLGTSQTFAEIYSSHIVMLWERDSECPPRCPFEFLTEPLPLYEQ</sequence>
<name>A0A024S3W6_HYPJR</name>
<accession>A0A024S3W6</accession>
<protein>
    <submittedName>
        <fullName evidence="1">Uncharacterized protein</fullName>
    </submittedName>
</protein>
<dbReference type="Proteomes" id="UP000024376">
    <property type="component" value="Unassembled WGS sequence"/>
</dbReference>